<accession>A0ABT1DTG3</accession>
<dbReference type="RefSeq" id="WP_253240184.1">
    <property type="nucleotide sequence ID" value="NZ_JAMYJR010000028.1"/>
</dbReference>
<keyword evidence="1" id="KW-1133">Transmembrane helix</keyword>
<feature type="transmembrane region" description="Helical" evidence="1">
    <location>
        <begin position="53"/>
        <end position="72"/>
    </location>
</feature>
<feature type="transmembrane region" description="Helical" evidence="1">
    <location>
        <begin position="12"/>
        <end position="33"/>
    </location>
</feature>
<keyword evidence="1" id="KW-0812">Transmembrane</keyword>
<dbReference type="EMBL" id="JAMYJR010000028">
    <property type="protein sequence ID" value="MCO8274110.1"/>
    <property type="molecule type" value="Genomic_DNA"/>
</dbReference>
<evidence type="ECO:0000313" key="3">
    <source>
        <dbReference type="Proteomes" id="UP001523369"/>
    </source>
</evidence>
<proteinExistence type="predicted"/>
<keyword evidence="1" id="KW-0472">Membrane</keyword>
<keyword evidence="3" id="KW-1185">Reference proteome</keyword>
<reference evidence="2 3" key="1">
    <citation type="submission" date="2022-06" db="EMBL/GenBank/DDBJ databases">
        <title>New Species of the Genus Actinoplanes, ActinopZanes ferrugineus.</title>
        <authorList>
            <person name="Ding P."/>
        </authorList>
    </citation>
    <scope>NUCLEOTIDE SEQUENCE [LARGE SCALE GENOMIC DNA]</scope>
    <source>
        <strain evidence="2 3">TRM88003</strain>
    </source>
</reference>
<gene>
    <name evidence="2" type="ORF">M1L60_26265</name>
</gene>
<protein>
    <submittedName>
        <fullName evidence="2">Uncharacterized protein</fullName>
    </submittedName>
</protein>
<dbReference type="Proteomes" id="UP001523369">
    <property type="component" value="Unassembled WGS sequence"/>
</dbReference>
<organism evidence="2 3">
    <name type="scientific">Paractinoplanes aksuensis</name>
    <dbReference type="NCBI Taxonomy" id="2939490"/>
    <lineage>
        <taxon>Bacteria</taxon>
        <taxon>Bacillati</taxon>
        <taxon>Actinomycetota</taxon>
        <taxon>Actinomycetes</taxon>
        <taxon>Micromonosporales</taxon>
        <taxon>Micromonosporaceae</taxon>
        <taxon>Paractinoplanes</taxon>
    </lineage>
</organism>
<sequence>MLVLLTVRQLVQAAIIGLGLFLFFVALGLITVQDETAAEWIGHEPALQVGVPVALFKLAALLASFGGVSFSTTSMTNPDYRQEFFEPVLRSVRRPILVHTVYCALISK</sequence>
<evidence type="ECO:0000256" key="1">
    <source>
        <dbReference type="SAM" id="Phobius"/>
    </source>
</evidence>
<evidence type="ECO:0000313" key="2">
    <source>
        <dbReference type="EMBL" id="MCO8274110.1"/>
    </source>
</evidence>
<comment type="caution">
    <text evidence="2">The sequence shown here is derived from an EMBL/GenBank/DDBJ whole genome shotgun (WGS) entry which is preliminary data.</text>
</comment>
<name>A0ABT1DTG3_9ACTN</name>